<proteinExistence type="predicted"/>
<reference evidence="1 2" key="1">
    <citation type="submission" date="2019-03" db="EMBL/GenBank/DDBJ databases">
        <authorList>
            <person name="He R.-H."/>
        </authorList>
    </citation>
    <scope>NUCLEOTIDE SEQUENCE [LARGE SCALE GENOMIC DNA]</scope>
    <source>
        <strain evidence="2">SH 714</strain>
    </source>
</reference>
<comment type="caution">
    <text evidence="1">The sequence shown here is derived from an EMBL/GenBank/DDBJ whole genome shotgun (WGS) entry which is preliminary data.</text>
</comment>
<dbReference type="OrthoDB" id="2418350at2"/>
<keyword evidence="2" id="KW-1185">Reference proteome</keyword>
<dbReference type="Proteomes" id="UP000297975">
    <property type="component" value="Unassembled WGS sequence"/>
</dbReference>
<gene>
    <name evidence="1" type="ORF">E3U55_09075</name>
</gene>
<accession>A0A4Y8IS56</accession>
<dbReference type="AlphaFoldDB" id="A0A4Y8IS56"/>
<dbReference type="RefSeq" id="WP_134340117.1">
    <property type="nucleotide sequence ID" value="NZ_SOPW01000008.1"/>
</dbReference>
<dbReference type="EMBL" id="SOPW01000008">
    <property type="protein sequence ID" value="TFB21453.1"/>
    <property type="molecule type" value="Genomic_DNA"/>
</dbReference>
<protein>
    <submittedName>
        <fullName evidence="1">Uncharacterized protein</fullName>
    </submittedName>
</protein>
<name>A0A4Y8IS56_9BACI</name>
<organism evidence="1 2">
    <name type="scientific">Filobacillus milosensis</name>
    <dbReference type="NCBI Taxonomy" id="94137"/>
    <lineage>
        <taxon>Bacteria</taxon>
        <taxon>Bacillati</taxon>
        <taxon>Bacillota</taxon>
        <taxon>Bacilli</taxon>
        <taxon>Bacillales</taxon>
        <taxon>Bacillaceae</taxon>
        <taxon>Filobacillus</taxon>
    </lineage>
</organism>
<evidence type="ECO:0000313" key="2">
    <source>
        <dbReference type="Proteomes" id="UP000297975"/>
    </source>
</evidence>
<evidence type="ECO:0000313" key="1">
    <source>
        <dbReference type="EMBL" id="TFB21453.1"/>
    </source>
</evidence>
<sequence length="176" mass="20602">MAGCCSIDPYTHFTTIIIGDGPLEIATALHLSSYGELTALVQSEFSQKRTEQFFSEFKPFIEENSEMPWNLEELEDDMHLILLNGHITIGKNNTIIIEDKEIYGKKIFSEYDTLKKIGFLNKTIQPYSKKEMYKKVSDNLWLLHPVDGQLHETIWRDAEDFAKYFVRGERENRRFK</sequence>